<dbReference type="AlphaFoldDB" id="A0A6A4TTX9"/>
<gene>
    <name evidence="1" type="ORF">F2P81_000287</name>
</gene>
<proteinExistence type="predicted"/>
<protein>
    <submittedName>
        <fullName evidence="1">Uncharacterized protein</fullName>
    </submittedName>
</protein>
<reference evidence="1 2" key="1">
    <citation type="submission" date="2019-06" db="EMBL/GenBank/DDBJ databases">
        <title>Draft genomes of female and male turbot (Scophthalmus maximus).</title>
        <authorList>
            <person name="Xu H."/>
            <person name="Xu X.-W."/>
            <person name="Shao C."/>
            <person name="Chen S."/>
        </authorList>
    </citation>
    <scope>NUCLEOTIDE SEQUENCE [LARGE SCALE GENOMIC DNA]</scope>
    <source>
        <strain evidence="1">Ysfricsl-2016a</strain>
        <tissue evidence="1">Blood</tissue>
    </source>
</reference>
<dbReference type="EMBL" id="VEVO01000001">
    <property type="protein sequence ID" value="KAF0046654.1"/>
    <property type="molecule type" value="Genomic_DNA"/>
</dbReference>
<organism evidence="1 2">
    <name type="scientific">Scophthalmus maximus</name>
    <name type="common">Turbot</name>
    <name type="synonym">Psetta maxima</name>
    <dbReference type="NCBI Taxonomy" id="52904"/>
    <lineage>
        <taxon>Eukaryota</taxon>
        <taxon>Metazoa</taxon>
        <taxon>Chordata</taxon>
        <taxon>Craniata</taxon>
        <taxon>Vertebrata</taxon>
        <taxon>Euteleostomi</taxon>
        <taxon>Actinopterygii</taxon>
        <taxon>Neopterygii</taxon>
        <taxon>Teleostei</taxon>
        <taxon>Neoteleostei</taxon>
        <taxon>Acanthomorphata</taxon>
        <taxon>Carangaria</taxon>
        <taxon>Pleuronectiformes</taxon>
        <taxon>Pleuronectoidei</taxon>
        <taxon>Scophthalmidae</taxon>
        <taxon>Scophthalmus</taxon>
    </lineage>
</organism>
<dbReference type="Proteomes" id="UP000438429">
    <property type="component" value="Unassembled WGS sequence"/>
</dbReference>
<accession>A0A6A4TTX9</accession>
<name>A0A6A4TTX9_SCOMX</name>
<sequence length="104" mass="11597">MMQRLVKSHIVIFPATRVEVSYNTTLEKNKEKTHCDASSSFTLQIQCKFRSLTIGVSSSFSSVFACNSGLNRRQRKRFGPQSRRVVDIDPASIDTVGGFPVAPM</sequence>
<evidence type="ECO:0000313" key="2">
    <source>
        <dbReference type="Proteomes" id="UP000438429"/>
    </source>
</evidence>
<evidence type="ECO:0000313" key="1">
    <source>
        <dbReference type="EMBL" id="KAF0046654.1"/>
    </source>
</evidence>
<comment type="caution">
    <text evidence="1">The sequence shown here is derived from an EMBL/GenBank/DDBJ whole genome shotgun (WGS) entry which is preliminary data.</text>
</comment>